<reference evidence="2" key="1">
    <citation type="journal article" date="2019" name="Int. J. Syst. Evol. Microbiol.">
        <title>The Global Catalogue of Microorganisms (GCM) 10K type strain sequencing project: providing services to taxonomists for standard genome sequencing and annotation.</title>
        <authorList>
            <consortium name="The Broad Institute Genomics Platform"/>
            <consortium name="The Broad Institute Genome Sequencing Center for Infectious Disease"/>
            <person name="Wu L."/>
            <person name="Ma J."/>
        </authorList>
    </citation>
    <scope>NUCLEOTIDE SEQUENCE [LARGE SCALE GENOMIC DNA]</scope>
    <source>
        <strain evidence="2">XZYJ18</strain>
    </source>
</reference>
<dbReference type="EMBL" id="JBHSKG010000001">
    <property type="protein sequence ID" value="MFC5136961.1"/>
    <property type="molecule type" value="Genomic_DNA"/>
</dbReference>
<protein>
    <submittedName>
        <fullName evidence="1">Uncharacterized protein</fullName>
    </submittedName>
</protein>
<dbReference type="RefSeq" id="WP_378019184.1">
    <property type="nucleotide sequence ID" value="NZ_JBHSKG010000001.1"/>
</dbReference>
<gene>
    <name evidence="1" type="ORF">ACFPK1_01840</name>
</gene>
<name>A0ABV9Z616_9PSEU</name>
<proteinExistence type="predicted"/>
<evidence type="ECO:0000313" key="1">
    <source>
        <dbReference type="EMBL" id="MFC5136961.1"/>
    </source>
</evidence>
<comment type="caution">
    <text evidence="1">The sequence shown here is derived from an EMBL/GenBank/DDBJ whole genome shotgun (WGS) entry which is preliminary data.</text>
</comment>
<sequence length="118" mass="12723">MSVLPGMSIESEILDEGQDDWVSFAFIIQCVGVYEGFDQGEPARSRRAVEIAAGLVADRRLVAGDLTAAGFQRWPGEPGDVVARLRVAADEVIGENGYVPLGDVCWFATPELLDRLGV</sequence>
<organism evidence="1 2">
    <name type="scientific">Actinomycetospora rhizophila</name>
    <dbReference type="NCBI Taxonomy" id="1416876"/>
    <lineage>
        <taxon>Bacteria</taxon>
        <taxon>Bacillati</taxon>
        <taxon>Actinomycetota</taxon>
        <taxon>Actinomycetes</taxon>
        <taxon>Pseudonocardiales</taxon>
        <taxon>Pseudonocardiaceae</taxon>
        <taxon>Actinomycetospora</taxon>
    </lineage>
</organism>
<accession>A0ABV9Z616</accession>
<evidence type="ECO:0000313" key="2">
    <source>
        <dbReference type="Proteomes" id="UP001596175"/>
    </source>
</evidence>
<dbReference type="Proteomes" id="UP001596175">
    <property type="component" value="Unassembled WGS sequence"/>
</dbReference>
<keyword evidence="2" id="KW-1185">Reference proteome</keyword>